<dbReference type="PANTHER" id="PTHR20913:SF7">
    <property type="entry name" value="RE60063P"/>
    <property type="match status" value="1"/>
</dbReference>
<dbReference type="InterPro" id="IPR000195">
    <property type="entry name" value="Rab-GAP-TBC_dom"/>
</dbReference>
<dbReference type="PROSITE" id="PS50086">
    <property type="entry name" value="TBC_RABGAP"/>
    <property type="match status" value="1"/>
</dbReference>
<keyword evidence="2" id="KW-1133">Transmembrane helix</keyword>
<keyword evidence="2" id="KW-0812">Transmembrane</keyword>
<keyword evidence="2" id="KW-0472">Membrane</keyword>
<dbReference type="AlphaFoldDB" id="A0AAV9Y0W6"/>
<dbReference type="GO" id="GO:0006888">
    <property type="term" value="P:endoplasmic reticulum to Golgi vesicle-mediated transport"/>
    <property type="evidence" value="ECO:0007669"/>
    <property type="project" value="TreeGrafter"/>
</dbReference>
<feature type="domain" description="Rab-GAP TBC" evidence="3">
    <location>
        <begin position="1"/>
        <end position="242"/>
    </location>
</feature>
<dbReference type="Pfam" id="PF00566">
    <property type="entry name" value="RabGAP-TBC"/>
    <property type="match status" value="1"/>
</dbReference>
<dbReference type="InterPro" id="IPR045913">
    <property type="entry name" value="TBC20/Gyp8-like"/>
</dbReference>
<evidence type="ECO:0000313" key="4">
    <source>
        <dbReference type="EMBL" id="KAK6590459.1"/>
    </source>
</evidence>
<sequence length="370" mass="43723">MNYLNRKILWYVLLDLKRDDLKKKIFITKLISEADESLISQVNCDVDRSIFECDDKKLQLKELILSVFTHNRSCFSYIQGMHDIASVFLELFQSIEDDNKPIIEDIINELDRLNKIYDICELKELIPVLVKKLESAKGRAVVCFLVFEKFLLKYSTPFIYKKNGKPSNLDYVLACIGEDLFYLIKMSSPSLFKLLESTRKNSSDSRTFMFTLSWVITWFSHNISIENTNILFYLFENFINNKPIYIIFFIEEVIIQNYDKLVDFLCLHLGFGNLVNLSPNNDIYPFIHLYFQNLNFNYIEWNSIVEKSRNSFERHKDVAFRSHALWSINSGFSIQEKPVLHIFNKNYYRQAIYVLFILSGAVLAFFLISW</sequence>
<dbReference type="InterPro" id="IPR035969">
    <property type="entry name" value="Rab-GAP_TBC_sf"/>
</dbReference>
<dbReference type="SUPFAM" id="SSF47923">
    <property type="entry name" value="Ypt/Rab-GAP domain of gyp1p"/>
    <property type="match status" value="1"/>
</dbReference>
<proteinExistence type="predicted"/>
<dbReference type="GO" id="GO:0005789">
    <property type="term" value="C:endoplasmic reticulum membrane"/>
    <property type="evidence" value="ECO:0007669"/>
    <property type="project" value="TreeGrafter"/>
</dbReference>
<evidence type="ECO:0000256" key="2">
    <source>
        <dbReference type="SAM" id="Phobius"/>
    </source>
</evidence>
<evidence type="ECO:0000313" key="5">
    <source>
        <dbReference type="Proteomes" id="UP001311799"/>
    </source>
</evidence>
<keyword evidence="5" id="KW-1185">Reference proteome</keyword>
<dbReference type="Gene3D" id="1.10.472.80">
    <property type="entry name" value="Ypt/Rab-GAP domain of gyp1p, domain 3"/>
    <property type="match status" value="1"/>
</dbReference>
<feature type="transmembrane region" description="Helical" evidence="2">
    <location>
        <begin position="351"/>
        <end position="368"/>
    </location>
</feature>
<gene>
    <name evidence="4" type="ORF">RS030_152314</name>
</gene>
<dbReference type="EMBL" id="JAWDEY010000006">
    <property type="protein sequence ID" value="KAK6590459.1"/>
    <property type="molecule type" value="Genomic_DNA"/>
</dbReference>
<dbReference type="Proteomes" id="UP001311799">
    <property type="component" value="Unassembled WGS sequence"/>
</dbReference>
<protein>
    <submittedName>
        <fullName evidence="4">TBC domain (Small GTpase GAP)</fullName>
    </submittedName>
</protein>
<keyword evidence="1" id="KW-0343">GTPase activation</keyword>
<dbReference type="Gene3D" id="1.10.8.1310">
    <property type="match status" value="1"/>
</dbReference>
<evidence type="ECO:0000256" key="1">
    <source>
        <dbReference type="ARBA" id="ARBA00022468"/>
    </source>
</evidence>
<reference evidence="4 5" key="1">
    <citation type="submission" date="2023-10" db="EMBL/GenBank/DDBJ databases">
        <title>Comparative genomics analysis reveals potential genetic determinants of host preference in Cryptosporidium xiaoi.</title>
        <authorList>
            <person name="Xiao L."/>
            <person name="Li J."/>
        </authorList>
    </citation>
    <scope>NUCLEOTIDE SEQUENCE [LARGE SCALE GENOMIC DNA]</scope>
    <source>
        <strain evidence="4 5">52996</strain>
    </source>
</reference>
<name>A0AAV9Y0W6_9CRYT</name>
<organism evidence="4 5">
    <name type="scientific">Cryptosporidium xiaoi</name>
    <dbReference type="NCBI Taxonomy" id="659607"/>
    <lineage>
        <taxon>Eukaryota</taxon>
        <taxon>Sar</taxon>
        <taxon>Alveolata</taxon>
        <taxon>Apicomplexa</taxon>
        <taxon>Conoidasida</taxon>
        <taxon>Coccidia</taxon>
        <taxon>Eucoccidiorida</taxon>
        <taxon>Eimeriorina</taxon>
        <taxon>Cryptosporidiidae</taxon>
        <taxon>Cryptosporidium</taxon>
    </lineage>
</organism>
<dbReference type="GO" id="GO:0005096">
    <property type="term" value="F:GTPase activator activity"/>
    <property type="evidence" value="ECO:0007669"/>
    <property type="project" value="UniProtKB-KW"/>
</dbReference>
<evidence type="ECO:0000259" key="3">
    <source>
        <dbReference type="PROSITE" id="PS50086"/>
    </source>
</evidence>
<accession>A0AAV9Y0W6</accession>
<comment type="caution">
    <text evidence="4">The sequence shown here is derived from an EMBL/GenBank/DDBJ whole genome shotgun (WGS) entry which is preliminary data.</text>
</comment>
<dbReference type="PANTHER" id="PTHR20913">
    <property type="entry name" value="TBC1 DOMAIN FAMILY MEMBER 20/GTPASE"/>
    <property type="match status" value="1"/>
</dbReference>